<dbReference type="GO" id="GO:0003676">
    <property type="term" value="F:nucleic acid binding"/>
    <property type="evidence" value="ECO:0007669"/>
    <property type="project" value="InterPro"/>
</dbReference>
<dbReference type="InterPro" id="IPR036397">
    <property type="entry name" value="RNaseH_sf"/>
</dbReference>
<evidence type="ECO:0000313" key="3">
    <source>
        <dbReference type="Proteomes" id="UP000265140"/>
    </source>
</evidence>
<name>A0AAY5KK39_ESOLU</name>
<reference evidence="2" key="2">
    <citation type="submission" date="2025-08" db="UniProtKB">
        <authorList>
            <consortium name="Ensembl"/>
        </authorList>
    </citation>
    <scope>IDENTIFICATION</scope>
</reference>
<organism evidence="2 3">
    <name type="scientific">Esox lucius</name>
    <name type="common">Northern pike</name>
    <dbReference type="NCBI Taxonomy" id="8010"/>
    <lineage>
        <taxon>Eukaryota</taxon>
        <taxon>Metazoa</taxon>
        <taxon>Chordata</taxon>
        <taxon>Craniata</taxon>
        <taxon>Vertebrata</taxon>
        <taxon>Euteleostomi</taxon>
        <taxon>Actinopterygii</taxon>
        <taxon>Neopterygii</taxon>
        <taxon>Teleostei</taxon>
        <taxon>Protacanthopterygii</taxon>
        <taxon>Esociformes</taxon>
        <taxon>Esocidae</taxon>
        <taxon>Esox</taxon>
    </lineage>
</organism>
<dbReference type="Proteomes" id="UP000265140">
    <property type="component" value="Chromosome 25"/>
</dbReference>
<protein>
    <recommendedName>
        <fullName evidence="4">Tc1-like transposase DDE domain-containing protein</fullName>
    </recommendedName>
</protein>
<proteinExistence type="predicted"/>
<feature type="compositionally biased region" description="Polar residues" evidence="1">
    <location>
        <begin position="12"/>
        <end position="25"/>
    </location>
</feature>
<feature type="region of interest" description="Disordered" evidence="1">
    <location>
        <begin position="1"/>
        <end position="29"/>
    </location>
</feature>
<evidence type="ECO:0008006" key="4">
    <source>
        <dbReference type="Google" id="ProtNLM"/>
    </source>
</evidence>
<evidence type="ECO:0000256" key="1">
    <source>
        <dbReference type="SAM" id="MobiDB-lite"/>
    </source>
</evidence>
<evidence type="ECO:0000313" key="2">
    <source>
        <dbReference type="Ensembl" id="ENSELUP00000089294.1"/>
    </source>
</evidence>
<sequence>MEHSEDIKRTKYGTTETLQKQTSSPPKAHGKMCYGLMKPRLNFLAIISKGMFGKKTTLHITQRTPYPQQSMVVAASCFGAASAGTGALVRVEGIMNSSKDQAILAQNLQASVRKLKMKKKFTFQHDNDPKHTSKSTKAWLHQKKINVLE</sequence>
<dbReference type="GeneTree" id="ENSGT01120000277607"/>
<reference evidence="2" key="3">
    <citation type="submission" date="2025-09" db="UniProtKB">
        <authorList>
            <consortium name="Ensembl"/>
        </authorList>
    </citation>
    <scope>IDENTIFICATION</scope>
</reference>
<keyword evidence="3" id="KW-1185">Reference proteome</keyword>
<dbReference type="Ensembl" id="ENSELUT00000092945.1">
    <property type="protein sequence ID" value="ENSELUP00000089294.1"/>
    <property type="gene ID" value="ENSELUG00000045249.1"/>
</dbReference>
<dbReference type="AlphaFoldDB" id="A0AAY5KK39"/>
<dbReference type="Gene3D" id="3.30.420.10">
    <property type="entry name" value="Ribonuclease H-like superfamily/Ribonuclease H"/>
    <property type="match status" value="1"/>
</dbReference>
<accession>A0AAY5KK39</accession>
<reference evidence="2 3" key="1">
    <citation type="submission" date="2020-02" db="EMBL/GenBank/DDBJ databases">
        <title>Esox lucius (northern pike) genome, fEsoLuc1, primary haplotype.</title>
        <authorList>
            <person name="Myers G."/>
            <person name="Karagic N."/>
            <person name="Meyer A."/>
            <person name="Pippel M."/>
            <person name="Reichard M."/>
            <person name="Winkler S."/>
            <person name="Tracey A."/>
            <person name="Sims Y."/>
            <person name="Howe K."/>
            <person name="Rhie A."/>
            <person name="Formenti G."/>
            <person name="Durbin R."/>
            <person name="Fedrigo O."/>
            <person name="Jarvis E.D."/>
        </authorList>
    </citation>
    <scope>NUCLEOTIDE SEQUENCE [LARGE SCALE GENOMIC DNA]</scope>
</reference>